<dbReference type="Gene3D" id="1.10.357.10">
    <property type="entry name" value="Tetracycline Repressor, domain 2"/>
    <property type="match status" value="1"/>
</dbReference>
<evidence type="ECO:0000256" key="1">
    <source>
        <dbReference type="ARBA" id="ARBA00023015"/>
    </source>
</evidence>
<dbReference type="Pfam" id="PF00440">
    <property type="entry name" value="TetR_N"/>
    <property type="match status" value="1"/>
</dbReference>
<dbReference type="PANTHER" id="PTHR30055:SF148">
    <property type="entry name" value="TETR-FAMILY TRANSCRIPTIONAL REGULATOR"/>
    <property type="match status" value="1"/>
</dbReference>
<evidence type="ECO:0000313" key="8">
    <source>
        <dbReference type="Proteomes" id="UP000595046"/>
    </source>
</evidence>
<sequence length="206" mass="22587">MNPTPPAAEAAPARRGRPRSEAAERAIVEGVLRLLEEGTSIDAISIEGVARLAGVGKATVYRRWPGGKDELLLAVVDALEEPPAQPRGDSVRDDLVTLLEWYRRVGMAKRQSAVLRTMTSHVKSHPKLWQQYHDSVIKARRETLHGVLRRGVASGELRDDIDLGLLGELFTGPMLTRTVLHESKDLPDGLAEQIVDSVLDGVRPGR</sequence>
<reference evidence="8" key="1">
    <citation type="submission" date="2020-02" db="EMBL/GenBank/DDBJ databases">
        <title>Streptomyces sp. ASO4wet.</title>
        <authorList>
            <person name="Risdian C."/>
            <person name="Landwehr W."/>
            <person name="Schupp P."/>
            <person name="Wink J."/>
        </authorList>
    </citation>
    <scope>NUCLEOTIDE SEQUENCE [LARGE SCALE GENOMIC DNA]</scope>
    <source>
        <strain evidence="8">ASO4wet</strain>
    </source>
</reference>
<dbReference type="GO" id="GO:0003700">
    <property type="term" value="F:DNA-binding transcription factor activity"/>
    <property type="evidence" value="ECO:0007669"/>
    <property type="project" value="TreeGrafter"/>
</dbReference>
<accession>A0A7T1TA05</accession>
<dbReference type="InterPro" id="IPR050109">
    <property type="entry name" value="HTH-type_TetR-like_transc_reg"/>
</dbReference>
<proteinExistence type="predicted"/>
<dbReference type="InterPro" id="IPR001647">
    <property type="entry name" value="HTH_TetR"/>
</dbReference>
<evidence type="ECO:0000256" key="2">
    <source>
        <dbReference type="ARBA" id="ARBA00023125"/>
    </source>
</evidence>
<feature type="region of interest" description="Disordered" evidence="5">
    <location>
        <begin position="1"/>
        <end position="22"/>
    </location>
</feature>
<organism evidence="7 8">
    <name type="scientific">Streptomyces bathyalis</name>
    <dbReference type="NCBI Taxonomy" id="2710756"/>
    <lineage>
        <taxon>Bacteria</taxon>
        <taxon>Bacillati</taxon>
        <taxon>Actinomycetota</taxon>
        <taxon>Actinomycetes</taxon>
        <taxon>Kitasatosporales</taxon>
        <taxon>Streptomycetaceae</taxon>
        <taxon>Streptomyces</taxon>
    </lineage>
</organism>
<keyword evidence="8" id="KW-1185">Reference proteome</keyword>
<evidence type="ECO:0000313" key="7">
    <source>
        <dbReference type="EMBL" id="QPP09142.1"/>
    </source>
</evidence>
<feature type="DNA-binding region" description="H-T-H motif" evidence="4">
    <location>
        <begin position="45"/>
        <end position="64"/>
    </location>
</feature>
<keyword evidence="1" id="KW-0805">Transcription regulation</keyword>
<dbReference type="SUPFAM" id="SSF48498">
    <property type="entry name" value="Tetracyclin repressor-like, C-terminal domain"/>
    <property type="match status" value="1"/>
</dbReference>
<dbReference type="KEGG" id="sbat:G4Z16_25080"/>
<evidence type="ECO:0000256" key="4">
    <source>
        <dbReference type="PROSITE-ProRule" id="PRU00335"/>
    </source>
</evidence>
<dbReference type="EMBL" id="CP048882">
    <property type="protein sequence ID" value="QPP09142.1"/>
    <property type="molecule type" value="Genomic_DNA"/>
</dbReference>
<name>A0A7T1TA05_9ACTN</name>
<dbReference type="Proteomes" id="UP000595046">
    <property type="component" value="Chromosome"/>
</dbReference>
<dbReference type="InterPro" id="IPR036271">
    <property type="entry name" value="Tet_transcr_reg_TetR-rel_C_sf"/>
</dbReference>
<evidence type="ECO:0000259" key="6">
    <source>
        <dbReference type="PROSITE" id="PS50977"/>
    </source>
</evidence>
<protein>
    <submittedName>
        <fullName evidence="7">TetR/AcrR family transcriptional regulator</fullName>
    </submittedName>
</protein>
<dbReference type="PANTHER" id="PTHR30055">
    <property type="entry name" value="HTH-TYPE TRANSCRIPTIONAL REGULATOR RUTR"/>
    <property type="match status" value="1"/>
</dbReference>
<dbReference type="GO" id="GO:0000976">
    <property type="term" value="F:transcription cis-regulatory region binding"/>
    <property type="evidence" value="ECO:0007669"/>
    <property type="project" value="TreeGrafter"/>
</dbReference>
<evidence type="ECO:0000256" key="3">
    <source>
        <dbReference type="ARBA" id="ARBA00023163"/>
    </source>
</evidence>
<gene>
    <name evidence="7" type="ORF">G4Z16_25080</name>
</gene>
<keyword evidence="3" id="KW-0804">Transcription</keyword>
<dbReference type="Pfam" id="PF16859">
    <property type="entry name" value="TetR_C_11"/>
    <property type="match status" value="1"/>
</dbReference>
<dbReference type="AlphaFoldDB" id="A0A7T1TA05"/>
<dbReference type="InterPro" id="IPR009057">
    <property type="entry name" value="Homeodomain-like_sf"/>
</dbReference>
<dbReference type="SUPFAM" id="SSF46689">
    <property type="entry name" value="Homeodomain-like"/>
    <property type="match status" value="1"/>
</dbReference>
<dbReference type="Gene3D" id="1.10.10.60">
    <property type="entry name" value="Homeodomain-like"/>
    <property type="match status" value="1"/>
</dbReference>
<evidence type="ECO:0000256" key="5">
    <source>
        <dbReference type="SAM" id="MobiDB-lite"/>
    </source>
</evidence>
<dbReference type="InterPro" id="IPR011075">
    <property type="entry name" value="TetR_C"/>
</dbReference>
<feature type="domain" description="HTH tetR-type" evidence="6">
    <location>
        <begin position="21"/>
        <end position="82"/>
    </location>
</feature>
<dbReference type="RefSeq" id="WP_197352917.1">
    <property type="nucleotide sequence ID" value="NZ_CP048882.1"/>
</dbReference>
<keyword evidence="2 4" id="KW-0238">DNA-binding</keyword>
<dbReference type="PROSITE" id="PS50977">
    <property type="entry name" value="HTH_TETR_2"/>
    <property type="match status" value="1"/>
</dbReference>